<dbReference type="AlphaFoldDB" id="A0A821JTB4"/>
<name>A0A821JTB4_9BILA</name>
<accession>A0A821JTB4</accession>
<evidence type="ECO:0000313" key="2">
    <source>
        <dbReference type="Proteomes" id="UP000663862"/>
    </source>
</evidence>
<evidence type="ECO:0000313" key="1">
    <source>
        <dbReference type="EMBL" id="CAF4722245.1"/>
    </source>
</evidence>
<feature type="non-terminal residue" evidence="1">
    <location>
        <position position="58"/>
    </location>
</feature>
<protein>
    <submittedName>
        <fullName evidence="1">Uncharacterized protein</fullName>
    </submittedName>
</protein>
<organism evidence="1 2">
    <name type="scientific">Rotaria socialis</name>
    <dbReference type="NCBI Taxonomy" id="392032"/>
    <lineage>
        <taxon>Eukaryota</taxon>
        <taxon>Metazoa</taxon>
        <taxon>Spiralia</taxon>
        <taxon>Gnathifera</taxon>
        <taxon>Rotifera</taxon>
        <taxon>Eurotatoria</taxon>
        <taxon>Bdelloidea</taxon>
        <taxon>Philodinida</taxon>
        <taxon>Philodinidae</taxon>
        <taxon>Rotaria</taxon>
    </lineage>
</organism>
<reference evidence="1" key="1">
    <citation type="submission" date="2021-02" db="EMBL/GenBank/DDBJ databases">
        <authorList>
            <person name="Nowell W R."/>
        </authorList>
    </citation>
    <scope>NUCLEOTIDE SEQUENCE</scope>
</reference>
<gene>
    <name evidence="1" type="ORF">TSG867_LOCUS34098</name>
</gene>
<dbReference type="Proteomes" id="UP000663862">
    <property type="component" value="Unassembled WGS sequence"/>
</dbReference>
<proteinExistence type="predicted"/>
<comment type="caution">
    <text evidence="1">The sequence shown here is derived from an EMBL/GenBank/DDBJ whole genome shotgun (WGS) entry which is preliminary data.</text>
</comment>
<sequence>MCQLCIFLIVCGDVHITIFEVRRGLDIKLYASCEVILGSIIYAPMPLTNNITTTPSLP</sequence>
<dbReference type="EMBL" id="CAJOBQ010014945">
    <property type="protein sequence ID" value="CAF4722245.1"/>
    <property type="molecule type" value="Genomic_DNA"/>
</dbReference>